<feature type="domain" description="CCHC-type" evidence="4">
    <location>
        <begin position="142"/>
        <end position="157"/>
    </location>
</feature>
<dbReference type="GO" id="GO:0008270">
    <property type="term" value="F:zinc ion binding"/>
    <property type="evidence" value="ECO:0007669"/>
    <property type="project" value="UniProtKB-KW"/>
</dbReference>
<keyword evidence="2" id="KW-0175">Coiled coil</keyword>
<dbReference type="AlphaFoldDB" id="A0A2T8KKA1"/>
<dbReference type="SMART" id="SM00343">
    <property type="entry name" value="ZnF_C2HC"/>
    <property type="match status" value="2"/>
</dbReference>
<keyword evidence="1" id="KW-0862">Zinc</keyword>
<dbReference type="EMBL" id="CM008048">
    <property type="protein sequence ID" value="PVH62600.1"/>
    <property type="molecule type" value="Genomic_DNA"/>
</dbReference>
<keyword evidence="1" id="KW-0479">Metal-binding</keyword>
<dbReference type="GO" id="GO:0003676">
    <property type="term" value="F:nucleic acid binding"/>
    <property type="evidence" value="ECO:0007669"/>
    <property type="project" value="InterPro"/>
</dbReference>
<dbReference type="InterPro" id="IPR036875">
    <property type="entry name" value="Znf_CCHC_sf"/>
</dbReference>
<dbReference type="Pfam" id="PF00098">
    <property type="entry name" value="zf-CCHC"/>
    <property type="match status" value="1"/>
</dbReference>
<dbReference type="Gramene" id="PVH62600">
    <property type="protein sequence ID" value="PVH62600"/>
    <property type="gene ID" value="PAHAL_3G333600"/>
</dbReference>
<feature type="region of interest" description="Disordered" evidence="3">
    <location>
        <begin position="154"/>
        <end position="178"/>
    </location>
</feature>
<feature type="compositionally biased region" description="Basic and acidic residues" evidence="3">
    <location>
        <begin position="72"/>
        <end position="82"/>
    </location>
</feature>
<evidence type="ECO:0000256" key="3">
    <source>
        <dbReference type="SAM" id="MobiDB-lite"/>
    </source>
</evidence>
<feature type="region of interest" description="Disordered" evidence="3">
    <location>
        <begin position="72"/>
        <end position="105"/>
    </location>
</feature>
<name>A0A2T8KKA1_9POAL</name>
<dbReference type="Gene3D" id="4.10.60.10">
    <property type="entry name" value="Zinc finger, CCHC-type"/>
    <property type="match status" value="1"/>
</dbReference>
<evidence type="ECO:0000313" key="5">
    <source>
        <dbReference type="EMBL" id="PVH62600.1"/>
    </source>
</evidence>
<reference evidence="5" key="1">
    <citation type="submission" date="2018-04" db="EMBL/GenBank/DDBJ databases">
        <title>WGS assembly of Panicum hallii.</title>
        <authorList>
            <person name="Lovell J."/>
            <person name="Jenkins J."/>
            <person name="Lowry D."/>
            <person name="Mamidi S."/>
            <person name="Sreedasyam A."/>
            <person name="Weng X."/>
            <person name="Barry K."/>
            <person name="Bonette J."/>
            <person name="Campitelli B."/>
            <person name="Daum C."/>
            <person name="Gordon S."/>
            <person name="Gould B."/>
            <person name="Lipzen A."/>
            <person name="Macqueen A."/>
            <person name="Palacio-Mejia J."/>
            <person name="Plott C."/>
            <person name="Shakirov E."/>
            <person name="Shu S."/>
            <person name="Yoshinaga Y."/>
            <person name="Zane M."/>
            <person name="Rokhsar D."/>
            <person name="Grimwood J."/>
            <person name="Schmutz J."/>
            <person name="Juenger T."/>
        </authorList>
    </citation>
    <scope>NUCLEOTIDE SEQUENCE [LARGE SCALE GENOMIC DNA]</scope>
    <source>
        <strain evidence="5">FIL2</strain>
    </source>
</reference>
<dbReference type="SUPFAM" id="SSF57756">
    <property type="entry name" value="Retrovirus zinc finger-like domains"/>
    <property type="match status" value="1"/>
</dbReference>
<dbReference type="PROSITE" id="PS50158">
    <property type="entry name" value="ZF_CCHC"/>
    <property type="match status" value="1"/>
</dbReference>
<dbReference type="Proteomes" id="UP000243499">
    <property type="component" value="Chromosome 3"/>
</dbReference>
<dbReference type="InterPro" id="IPR001878">
    <property type="entry name" value="Znf_CCHC"/>
</dbReference>
<sequence>MFNRLNDIVNDLKGLGFEVPDADFNHKFLRCLPERYDTIVTLLVRSNVKTATPTQILGEVLTHDMFKKSQDEAHGGEIDMKKRSVAFKAQDSKKEEESECQEEESDEEMALFVKRFNRMMSKKNFGKKGQSSRKNPFMDKTCFQCGEMGHISVNCPNKKDDKNKKDKKDDEKKKKKFIKKKKNGQAYFVEWDSDASYDDDDDDDKPSKGVAGIAIKEAPSLFSTPHCLMAKGGAKVQQDDELDELSYDDLVEMLNDADEFMTKEKAKLKELRLKFSSLQDSYEELKTSHENLKETHEKLEEAHNALLNHERKATLSIGVSCDLIDDKPCGSSPTSSFCTKIDDSSCNESLIMENDLLKKEVTCLTNDLRKCYDSRAMFNHCWASQKFTLNKRGFGYIPKKGKKAFVQTKTTFVKSSGKSYCEKCKKVGHVEKNCTNVKVISFDSSYILMRNSNGNVSAKFVGIPIDGAKKNAIWVPKVLVANVEGPKKVWVPKRVISLL</sequence>
<feature type="compositionally biased region" description="Basic and acidic residues" evidence="3">
    <location>
        <begin position="157"/>
        <end position="172"/>
    </location>
</feature>
<keyword evidence="1" id="KW-0863">Zinc-finger</keyword>
<evidence type="ECO:0000256" key="1">
    <source>
        <dbReference type="PROSITE-ProRule" id="PRU00047"/>
    </source>
</evidence>
<proteinExistence type="predicted"/>
<dbReference type="Pfam" id="PF14223">
    <property type="entry name" value="Retrotran_gag_2"/>
    <property type="match status" value="1"/>
</dbReference>
<organism evidence="5">
    <name type="scientific">Panicum hallii</name>
    <dbReference type="NCBI Taxonomy" id="206008"/>
    <lineage>
        <taxon>Eukaryota</taxon>
        <taxon>Viridiplantae</taxon>
        <taxon>Streptophyta</taxon>
        <taxon>Embryophyta</taxon>
        <taxon>Tracheophyta</taxon>
        <taxon>Spermatophyta</taxon>
        <taxon>Magnoliopsida</taxon>
        <taxon>Liliopsida</taxon>
        <taxon>Poales</taxon>
        <taxon>Poaceae</taxon>
        <taxon>PACMAD clade</taxon>
        <taxon>Panicoideae</taxon>
        <taxon>Panicodae</taxon>
        <taxon>Paniceae</taxon>
        <taxon>Panicinae</taxon>
        <taxon>Panicum</taxon>
        <taxon>Panicum sect. Panicum</taxon>
    </lineage>
</organism>
<accession>A0A2T8KKA1</accession>
<protein>
    <recommendedName>
        <fullName evidence="4">CCHC-type domain-containing protein</fullName>
    </recommendedName>
</protein>
<gene>
    <name evidence="5" type="ORF">PAHAL_3G333600</name>
</gene>
<evidence type="ECO:0000256" key="2">
    <source>
        <dbReference type="SAM" id="Coils"/>
    </source>
</evidence>
<evidence type="ECO:0000259" key="4">
    <source>
        <dbReference type="PROSITE" id="PS50158"/>
    </source>
</evidence>
<feature type="coiled-coil region" evidence="2">
    <location>
        <begin position="261"/>
        <end position="312"/>
    </location>
</feature>